<dbReference type="FunFam" id="1.10.150.110:FF:000004">
    <property type="entry name" value="DNA polymerase lambda"/>
    <property type="match status" value="1"/>
</dbReference>
<evidence type="ECO:0000256" key="12">
    <source>
        <dbReference type="ARBA" id="ARBA00023204"/>
    </source>
</evidence>
<dbReference type="GO" id="GO:0003677">
    <property type="term" value="F:DNA binding"/>
    <property type="evidence" value="ECO:0007669"/>
    <property type="project" value="UniProtKB-UniRule"/>
</dbReference>
<comment type="cofactor">
    <cofactor evidence="1">
        <name>Mn(2+)</name>
        <dbReference type="ChEBI" id="CHEBI:29035"/>
    </cofactor>
</comment>
<dbReference type="GO" id="GO:0006260">
    <property type="term" value="P:DNA replication"/>
    <property type="evidence" value="ECO:0007669"/>
    <property type="project" value="UniProtKB-KW"/>
</dbReference>
<dbReference type="GO" id="GO:0003887">
    <property type="term" value="F:DNA-directed DNA polymerase activity"/>
    <property type="evidence" value="ECO:0007669"/>
    <property type="project" value="UniProtKB-UniRule"/>
</dbReference>
<dbReference type="Gene3D" id="1.10.150.20">
    <property type="entry name" value="5' to 3' exonuclease, C-terminal subdomain"/>
    <property type="match status" value="1"/>
</dbReference>
<evidence type="ECO:0000256" key="3">
    <source>
        <dbReference type="ARBA" id="ARBA00008323"/>
    </source>
</evidence>
<keyword evidence="5 18" id="KW-0808">Transferase</keyword>
<dbReference type="InterPro" id="IPR019843">
    <property type="entry name" value="DNA_pol-X_BS"/>
</dbReference>
<evidence type="ECO:0000313" key="21">
    <source>
        <dbReference type="EMBL" id="NWR86093.1"/>
    </source>
</evidence>
<dbReference type="PROSITE" id="PS50172">
    <property type="entry name" value="BRCT"/>
    <property type="match status" value="1"/>
</dbReference>
<dbReference type="EC" id="2.7.7.7" evidence="18"/>
<feature type="domain" description="BRCT" evidence="20">
    <location>
        <begin position="36"/>
        <end position="132"/>
    </location>
</feature>
<keyword evidence="11" id="KW-0238">DNA-binding</keyword>
<dbReference type="InterPro" id="IPR018944">
    <property type="entry name" value="DNA_pol_lambd_fingers_domain"/>
</dbReference>
<dbReference type="GO" id="GO:0006303">
    <property type="term" value="P:double-strand break repair via nonhomologous end joining"/>
    <property type="evidence" value="ECO:0007669"/>
    <property type="project" value="TreeGrafter"/>
</dbReference>
<dbReference type="Pfam" id="PF10391">
    <property type="entry name" value="DNA_pol_lambd_f"/>
    <property type="match status" value="1"/>
</dbReference>
<evidence type="ECO:0000256" key="13">
    <source>
        <dbReference type="ARBA" id="ARBA00023211"/>
    </source>
</evidence>
<dbReference type="PANTHER" id="PTHR11276">
    <property type="entry name" value="DNA POLYMERASE TYPE-X FAMILY MEMBER"/>
    <property type="match status" value="1"/>
</dbReference>
<name>A0A7K5AQQ7_9FURN</name>
<dbReference type="Gene3D" id="1.10.150.110">
    <property type="entry name" value="DNA polymerase beta, N-terminal domain-like"/>
    <property type="match status" value="1"/>
</dbReference>
<dbReference type="SMART" id="SM00292">
    <property type="entry name" value="BRCT"/>
    <property type="match status" value="1"/>
</dbReference>
<sequence length="471" mass="52281">MEPRGIVKAFPKRKKVRDDLGNSVPPKIPKDEGTEVPAEWLKPVAAYVLQAGIGQARAEIFHKQIVHNGGVVHSQLSSEVTHVIVAEDMDCDRAFRLLKLTKLPSGLQLVKASWLSACIRDQKLLSTAGYRVLIPHRYANATFLRCEELWCAHNQPLLEVVIGALCAREVGYCSDFLVSEVARAKGTYVRHALILTWLLFYLSLKKYSDDEDSEGEDASVTQGDLEALISGRYPVKSSEETSDSSSTVAQPPSKWVCAQSSNSKKENHNQCITEKLEVLAKAYSVQGDKWRALGYSKAINALKSYHKPVTSYQEACKIPGIGKRMAEKILEILESGHLRKLDHISESVPVLELFSNIWGAGVKTAQMWYQQGFRTLDDIRTKATLTSQQAVGLKHYTDFLERMPREEAAEIEQTVRQAALALKPGLVCVACGSYRRGKPTCGDVDVLVTHPDGQSHRGVFNKLLDSLHRSG</sequence>
<dbReference type="FunFam" id="3.30.460.10:FF:000020">
    <property type="entry name" value="DNA polymerase lambda"/>
    <property type="match status" value="1"/>
</dbReference>
<dbReference type="Gene3D" id="3.40.50.10190">
    <property type="entry name" value="BRCT domain"/>
    <property type="match status" value="1"/>
</dbReference>
<dbReference type="AlphaFoldDB" id="A0A7K5AQQ7"/>
<keyword evidence="13" id="KW-0464">Manganese</keyword>
<dbReference type="InterPro" id="IPR036420">
    <property type="entry name" value="BRCT_dom_sf"/>
</dbReference>
<dbReference type="EMBL" id="VYZD01000107">
    <property type="protein sequence ID" value="NWR86093.1"/>
    <property type="molecule type" value="Genomic_DNA"/>
</dbReference>
<feature type="non-terminal residue" evidence="21">
    <location>
        <position position="1"/>
    </location>
</feature>
<evidence type="ECO:0000256" key="11">
    <source>
        <dbReference type="ARBA" id="ARBA00023125"/>
    </source>
</evidence>
<evidence type="ECO:0000256" key="4">
    <source>
        <dbReference type="ARBA" id="ARBA00022634"/>
    </source>
</evidence>
<dbReference type="SMART" id="SM00483">
    <property type="entry name" value="POLXc"/>
    <property type="match status" value="1"/>
</dbReference>
<comment type="subcellular location">
    <subcellularLocation>
        <location evidence="2 18">Nucleus</location>
    </subcellularLocation>
</comment>
<feature type="non-terminal residue" evidence="21">
    <location>
        <position position="471"/>
    </location>
</feature>
<dbReference type="SUPFAM" id="SSF81301">
    <property type="entry name" value="Nucleotidyltransferase"/>
    <property type="match status" value="1"/>
</dbReference>
<comment type="function">
    <text evidence="18">DNA polymerase that functions in several pathways of DNA repair. Involved in base excision repair (BER) responsible for repair of lesions that give rise to abasic (AP) sites in DNA. Also contributes to DNA double-strand break repair by non-homologous end joining and homologous recombination. Has both template-dependent and template-independent (terminal transferase) DNA polymerase activities. Has also a 5'-deoxyribose-5-phosphate lyase (dRP lyase) activity.</text>
</comment>
<evidence type="ECO:0000259" key="20">
    <source>
        <dbReference type="PROSITE" id="PS50172"/>
    </source>
</evidence>
<dbReference type="PROSITE" id="PS00522">
    <property type="entry name" value="DNA_POLYMERASE_X"/>
    <property type="match status" value="1"/>
</dbReference>
<dbReference type="PANTHER" id="PTHR11276:SF28">
    <property type="entry name" value="DNA POLYMERASE LAMBDA"/>
    <property type="match status" value="1"/>
</dbReference>
<dbReference type="Pfam" id="PF14716">
    <property type="entry name" value="HHH_8"/>
    <property type="match status" value="1"/>
</dbReference>
<dbReference type="GO" id="GO:0005634">
    <property type="term" value="C:nucleus"/>
    <property type="evidence" value="ECO:0007669"/>
    <property type="project" value="UniProtKB-SubCell"/>
</dbReference>
<feature type="active site" description="Nucleophile; Schiff-base intermediate with DNA; for 5'-dRP lyase activity" evidence="17">
    <location>
        <position position="328"/>
    </location>
</feature>
<dbReference type="SUPFAM" id="SSF52113">
    <property type="entry name" value="BRCT domain"/>
    <property type="match status" value="1"/>
</dbReference>
<proteinExistence type="inferred from homology"/>
<keyword evidence="9 18" id="KW-0227">DNA damage</keyword>
<dbReference type="InterPro" id="IPR001357">
    <property type="entry name" value="BRCT_dom"/>
</dbReference>
<evidence type="ECO:0000256" key="5">
    <source>
        <dbReference type="ARBA" id="ARBA00022679"/>
    </source>
</evidence>
<keyword evidence="8" id="KW-0479">Metal-binding</keyword>
<dbReference type="Proteomes" id="UP000529852">
    <property type="component" value="Unassembled WGS sequence"/>
</dbReference>
<protein>
    <recommendedName>
        <fullName evidence="18">DNA polymerase</fullName>
        <ecNumber evidence="18">2.7.7.7</ecNumber>
    </recommendedName>
</protein>
<comment type="caution">
    <text evidence="21">The sequence shown here is derived from an EMBL/GenBank/DDBJ whole genome shotgun (WGS) entry which is preliminary data.</text>
</comment>
<dbReference type="PRINTS" id="PR00869">
    <property type="entry name" value="DNAPOLX"/>
</dbReference>
<keyword evidence="7" id="KW-0235">DNA replication</keyword>
<keyword evidence="6 18" id="KW-0548">Nucleotidyltransferase</keyword>
<keyword evidence="10 18" id="KW-0239">DNA-directed DNA polymerase</keyword>
<dbReference type="InterPro" id="IPR002008">
    <property type="entry name" value="DNA_pol_X_beta-like"/>
</dbReference>
<keyword evidence="22" id="KW-1185">Reference proteome</keyword>
<dbReference type="InterPro" id="IPR028207">
    <property type="entry name" value="DNA_pol_B_palm_palm"/>
</dbReference>
<keyword evidence="14" id="KW-0456">Lyase</keyword>
<evidence type="ECO:0000256" key="14">
    <source>
        <dbReference type="ARBA" id="ARBA00023239"/>
    </source>
</evidence>
<evidence type="ECO:0000256" key="10">
    <source>
        <dbReference type="ARBA" id="ARBA00022932"/>
    </source>
</evidence>
<accession>A0A7K5AQQ7</accession>
<gene>
    <name evidence="21" type="primary">Poll</name>
    <name evidence="21" type="ORF">FURFIG_R06540</name>
</gene>
<comment type="catalytic activity">
    <reaction evidence="16 18">
        <text>DNA(n) + a 2'-deoxyribonucleoside 5'-triphosphate = DNA(n+1) + diphosphate</text>
        <dbReference type="Rhea" id="RHEA:22508"/>
        <dbReference type="Rhea" id="RHEA-COMP:17339"/>
        <dbReference type="Rhea" id="RHEA-COMP:17340"/>
        <dbReference type="ChEBI" id="CHEBI:33019"/>
        <dbReference type="ChEBI" id="CHEBI:61560"/>
        <dbReference type="ChEBI" id="CHEBI:173112"/>
        <dbReference type="EC" id="2.7.7.7"/>
    </reaction>
</comment>
<evidence type="ECO:0000256" key="16">
    <source>
        <dbReference type="ARBA" id="ARBA00049244"/>
    </source>
</evidence>
<dbReference type="PRINTS" id="PR00870">
    <property type="entry name" value="DNAPOLXBETA"/>
</dbReference>
<evidence type="ECO:0000256" key="8">
    <source>
        <dbReference type="ARBA" id="ARBA00022723"/>
    </source>
</evidence>
<dbReference type="GO" id="GO:0046872">
    <property type="term" value="F:metal ion binding"/>
    <property type="evidence" value="ECO:0007669"/>
    <property type="project" value="UniProtKB-UniRule"/>
</dbReference>
<dbReference type="CDD" id="cd00141">
    <property type="entry name" value="NT_POLXc"/>
    <property type="match status" value="1"/>
</dbReference>
<dbReference type="FunFam" id="1.10.150.20:FF:000010">
    <property type="entry name" value="DNA polymerase lambda"/>
    <property type="match status" value="1"/>
</dbReference>
<dbReference type="InterPro" id="IPR010996">
    <property type="entry name" value="HHH_MUS81"/>
</dbReference>
<keyword evidence="4" id="KW-0237">DNA synthesis</keyword>
<dbReference type="GO" id="GO:0016829">
    <property type="term" value="F:lyase activity"/>
    <property type="evidence" value="ECO:0007669"/>
    <property type="project" value="UniProtKB-KW"/>
</dbReference>
<evidence type="ECO:0000313" key="22">
    <source>
        <dbReference type="Proteomes" id="UP000529852"/>
    </source>
</evidence>
<dbReference type="Pfam" id="PF00533">
    <property type="entry name" value="BRCT"/>
    <property type="match status" value="1"/>
</dbReference>
<dbReference type="InterPro" id="IPR027421">
    <property type="entry name" value="DNA_pol_lamdba_lyase_dom_sf"/>
</dbReference>
<evidence type="ECO:0000256" key="7">
    <source>
        <dbReference type="ARBA" id="ARBA00022705"/>
    </source>
</evidence>
<dbReference type="InterPro" id="IPR002054">
    <property type="entry name" value="DNA-dir_DNA_pol_X"/>
</dbReference>
<comment type="similarity">
    <text evidence="3 18">Belongs to the DNA polymerase type-X family.</text>
</comment>
<dbReference type="Gene3D" id="3.30.460.10">
    <property type="entry name" value="Beta Polymerase, domain 2"/>
    <property type="match status" value="1"/>
</dbReference>
<reference evidence="21 22" key="1">
    <citation type="submission" date="2019-09" db="EMBL/GenBank/DDBJ databases">
        <title>Bird 10,000 Genomes (B10K) Project - Family phase.</title>
        <authorList>
            <person name="Zhang G."/>
        </authorList>
    </citation>
    <scope>NUCLEOTIDE SEQUENCE [LARGE SCALE GENOMIC DNA]</scope>
    <source>
        <strain evidence="21">B10K-DU-003-06</strain>
    </source>
</reference>
<evidence type="ECO:0000256" key="9">
    <source>
        <dbReference type="ARBA" id="ARBA00022763"/>
    </source>
</evidence>
<evidence type="ECO:0000256" key="19">
    <source>
        <dbReference type="SAM" id="MobiDB-lite"/>
    </source>
</evidence>
<evidence type="ECO:0000256" key="17">
    <source>
        <dbReference type="PIRSR" id="PIRSR622312-50"/>
    </source>
</evidence>
<evidence type="ECO:0000256" key="18">
    <source>
        <dbReference type="RuleBase" id="RU366014"/>
    </source>
</evidence>
<keyword evidence="12 18" id="KW-0234">DNA repair</keyword>
<dbReference type="Pfam" id="PF14792">
    <property type="entry name" value="DNA_pol_B_palm"/>
    <property type="match status" value="1"/>
</dbReference>
<keyword evidence="15 18" id="KW-0539">Nucleus</keyword>
<evidence type="ECO:0000256" key="2">
    <source>
        <dbReference type="ARBA" id="ARBA00004123"/>
    </source>
</evidence>
<dbReference type="SUPFAM" id="SSF47802">
    <property type="entry name" value="DNA polymerase beta, N-terminal domain-like"/>
    <property type="match status" value="1"/>
</dbReference>
<evidence type="ECO:0000256" key="6">
    <source>
        <dbReference type="ARBA" id="ARBA00022695"/>
    </source>
</evidence>
<feature type="region of interest" description="Disordered" evidence="19">
    <location>
        <begin position="12"/>
        <end position="32"/>
    </location>
</feature>
<dbReference type="InterPro" id="IPR043519">
    <property type="entry name" value="NT_sf"/>
</dbReference>
<evidence type="ECO:0000256" key="1">
    <source>
        <dbReference type="ARBA" id="ARBA00001936"/>
    </source>
</evidence>
<dbReference type="FunFam" id="3.40.50.10190:FF:000031">
    <property type="entry name" value="DNA polymerase"/>
    <property type="match status" value="1"/>
</dbReference>
<organism evidence="21 22">
    <name type="scientific">Furnarius figulus</name>
    <dbReference type="NCBI Taxonomy" id="463165"/>
    <lineage>
        <taxon>Eukaryota</taxon>
        <taxon>Metazoa</taxon>
        <taxon>Chordata</taxon>
        <taxon>Craniata</taxon>
        <taxon>Vertebrata</taxon>
        <taxon>Euteleostomi</taxon>
        <taxon>Archelosauria</taxon>
        <taxon>Archosauria</taxon>
        <taxon>Dinosauria</taxon>
        <taxon>Saurischia</taxon>
        <taxon>Theropoda</taxon>
        <taxon>Coelurosauria</taxon>
        <taxon>Aves</taxon>
        <taxon>Neognathae</taxon>
        <taxon>Neoaves</taxon>
        <taxon>Telluraves</taxon>
        <taxon>Australaves</taxon>
        <taxon>Passeriformes</taxon>
        <taxon>Furnariidae</taxon>
        <taxon>Furnarius</taxon>
    </lineage>
</organism>
<dbReference type="SUPFAM" id="SSF81585">
    <property type="entry name" value="PsbU/PolX domain-like"/>
    <property type="match status" value="1"/>
</dbReference>
<evidence type="ECO:0000256" key="15">
    <source>
        <dbReference type="ARBA" id="ARBA00023242"/>
    </source>
</evidence>
<dbReference type="InterPro" id="IPR022312">
    <property type="entry name" value="DNA_pol_X"/>
</dbReference>